<feature type="non-terminal residue" evidence="1">
    <location>
        <position position="223"/>
    </location>
</feature>
<name>A0A0F9D6E3_9ZZZZ</name>
<organism evidence="1">
    <name type="scientific">marine sediment metagenome</name>
    <dbReference type="NCBI Taxonomy" id="412755"/>
    <lineage>
        <taxon>unclassified sequences</taxon>
        <taxon>metagenomes</taxon>
        <taxon>ecological metagenomes</taxon>
    </lineage>
</organism>
<sequence>MYTVEQVRHEPRLIDVVNELELDALDKELETNYPRKVVRLSDGQTLRQAIKDRRGAIKNRDARKLLQQIIAVNSLEELNQFEKSSSLWNAYAGKMLVIDGSTNVRAVLENHRRAYRFKRDVKKLELKVAALAIYNLSLQIHPFMEELIHIHGRNHGNAIHDLPYIHSGWVSMECFKEMEQDKTYNPSKEHFHSRQQSGNTLVRESLLNPGYLNNRPLSEILLG</sequence>
<evidence type="ECO:0000313" key="1">
    <source>
        <dbReference type="EMBL" id="KKL57288.1"/>
    </source>
</evidence>
<comment type="caution">
    <text evidence="1">The sequence shown here is derived from an EMBL/GenBank/DDBJ whole genome shotgun (WGS) entry which is preliminary data.</text>
</comment>
<accession>A0A0F9D6E3</accession>
<proteinExistence type="predicted"/>
<reference evidence="1" key="1">
    <citation type="journal article" date="2015" name="Nature">
        <title>Complex archaea that bridge the gap between prokaryotes and eukaryotes.</title>
        <authorList>
            <person name="Spang A."/>
            <person name="Saw J.H."/>
            <person name="Jorgensen S.L."/>
            <person name="Zaremba-Niedzwiedzka K."/>
            <person name="Martijn J."/>
            <person name="Lind A.E."/>
            <person name="van Eijk R."/>
            <person name="Schleper C."/>
            <person name="Guy L."/>
            <person name="Ettema T.J."/>
        </authorList>
    </citation>
    <scope>NUCLEOTIDE SEQUENCE</scope>
</reference>
<dbReference type="AlphaFoldDB" id="A0A0F9D6E3"/>
<protein>
    <submittedName>
        <fullName evidence="1">Uncharacterized protein</fullName>
    </submittedName>
</protein>
<dbReference type="EMBL" id="LAZR01030215">
    <property type="protein sequence ID" value="KKL57288.1"/>
    <property type="molecule type" value="Genomic_DNA"/>
</dbReference>
<gene>
    <name evidence="1" type="ORF">LCGC14_2236890</name>
</gene>